<reference evidence="2" key="1">
    <citation type="journal article" date="2017" name="Nature">
        <title>The genome of Chenopodium quinoa.</title>
        <authorList>
            <person name="Jarvis D.E."/>
            <person name="Ho Y.S."/>
            <person name="Lightfoot D.J."/>
            <person name="Schmoeckel S.M."/>
            <person name="Li B."/>
            <person name="Borm T.J.A."/>
            <person name="Ohyanagi H."/>
            <person name="Mineta K."/>
            <person name="Michell C.T."/>
            <person name="Saber N."/>
            <person name="Kharbatia N.M."/>
            <person name="Rupper R.R."/>
            <person name="Sharp A.R."/>
            <person name="Dally N."/>
            <person name="Boughton B.A."/>
            <person name="Woo Y.H."/>
            <person name="Gao G."/>
            <person name="Schijlen E.G.W.M."/>
            <person name="Guo X."/>
            <person name="Momin A.A."/>
            <person name="Negrao S."/>
            <person name="Al-Babili S."/>
            <person name="Gehring C."/>
            <person name="Roessner U."/>
            <person name="Jung C."/>
            <person name="Murphy K."/>
            <person name="Arold S.T."/>
            <person name="Gojobori T."/>
            <person name="van der Linden C.G."/>
            <person name="van Loo E.N."/>
            <person name="Jellen E.N."/>
            <person name="Maughan P.J."/>
            <person name="Tester M."/>
        </authorList>
    </citation>
    <scope>NUCLEOTIDE SEQUENCE [LARGE SCALE GENOMIC DNA]</scope>
    <source>
        <strain evidence="2">cv. PI 614886</strain>
    </source>
</reference>
<keyword evidence="3" id="KW-1185">Reference proteome</keyword>
<evidence type="ECO:0000313" key="2">
    <source>
        <dbReference type="EnsemblPlants" id="AUR62011553-RA:cds"/>
    </source>
</evidence>
<organism evidence="2 3">
    <name type="scientific">Chenopodium quinoa</name>
    <name type="common">Quinoa</name>
    <dbReference type="NCBI Taxonomy" id="63459"/>
    <lineage>
        <taxon>Eukaryota</taxon>
        <taxon>Viridiplantae</taxon>
        <taxon>Streptophyta</taxon>
        <taxon>Embryophyta</taxon>
        <taxon>Tracheophyta</taxon>
        <taxon>Spermatophyta</taxon>
        <taxon>Magnoliopsida</taxon>
        <taxon>eudicotyledons</taxon>
        <taxon>Gunneridae</taxon>
        <taxon>Pentapetalae</taxon>
        <taxon>Caryophyllales</taxon>
        <taxon>Chenopodiaceae</taxon>
        <taxon>Chenopodioideae</taxon>
        <taxon>Atripliceae</taxon>
        <taxon>Chenopodium</taxon>
    </lineage>
</organism>
<accession>A0A803LEE7</accession>
<sequence length="125" mass="14124">MAQVSAGGLKRSAISFRRQGSSGLVWDDLFLTGEITQPKDRSKSTKPRFYSQEFNQPNKPQHGHQRQRSRFYDDVNVNNPTINIKPIKTARSNQDEIDEPGSPRVKGCGCCAALRRTPRSGRTEY</sequence>
<feature type="region of interest" description="Disordered" evidence="1">
    <location>
        <begin position="35"/>
        <end position="80"/>
    </location>
</feature>
<dbReference type="Pfam" id="PF15697">
    <property type="entry name" value="DUF4666"/>
    <property type="match status" value="1"/>
</dbReference>
<evidence type="ECO:0008006" key="4">
    <source>
        <dbReference type="Google" id="ProtNLM"/>
    </source>
</evidence>
<name>A0A803LEE7_CHEQI</name>
<proteinExistence type="predicted"/>
<reference evidence="2" key="2">
    <citation type="submission" date="2021-03" db="UniProtKB">
        <authorList>
            <consortium name="EnsemblPlants"/>
        </authorList>
    </citation>
    <scope>IDENTIFICATION</scope>
</reference>
<evidence type="ECO:0000256" key="1">
    <source>
        <dbReference type="SAM" id="MobiDB-lite"/>
    </source>
</evidence>
<dbReference type="InterPro" id="IPR031421">
    <property type="entry name" value="DUF4666"/>
</dbReference>
<dbReference type="EnsemblPlants" id="AUR62011553-RA">
    <property type="protein sequence ID" value="AUR62011553-RA:cds"/>
    <property type="gene ID" value="AUR62011553"/>
</dbReference>
<dbReference type="PANTHER" id="PTHR33730:SF4">
    <property type="entry name" value="OS05G0542732 PROTEIN"/>
    <property type="match status" value="1"/>
</dbReference>
<dbReference type="Gramene" id="AUR62011553-RA">
    <property type="protein sequence ID" value="AUR62011553-RA:cds"/>
    <property type="gene ID" value="AUR62011553"/>
</dbReference>
<dbReference type="AlphaFoldDB" id="A0A803LEE7"/>
<dbReference type="PANTHER" id="PTHR33730">
    <property type="entry name" value="OS05G0542732 PROTEIN-RELATED"/>
    <property type="match status" value="1"/>
</dbReference>
<dbReference type="Proteomes" id="UP000596660">
    <property type="component" value="Unplaced"/>
</dbReference>
<evidence type="ECO:0000313" key="3">
    <source>
        <dbReference type="Proteomes" id="UP000596660"/>
    </source>
</evidence>
<protein>
    <recommendedName>
        <fullName evidence="4">MAPK kinase substrate protein</fullName>
    </recommendedName>
</protein>